<sequence>MDIFSLSLWSKILTNITLMFSLTILIISANKVGLLEYLYMPLKNIKSSRIIMLAWFMIATILSAFTLDLTLALILTPIVLFYADSRGLSKVEILLATTWGNMVGSEWTYFGGGDTIIGWTLLEQFTGERLDILTWGSLFWLPSFLSLVGTAICLLMFIKNTYVEPQEVQFEKPSLRTAIIGVLSILGIIGALTGFSPLYMCLIALTSLVMARLGKDELKNMPLKGVYIWTFCIIIGSLIGNLVKSHYQLILPEYLYSFAGIVLILTIICGLTNIMTNTGLTTIILPLVMASQFVDKIWLYVLVTKAISMCYLTIFANSGLAVSSSYGLSQKDMFFKGLLVVLVQLAIFSLYFYFMRGYISIY</sequence>
<keyword evidence="2" id="KW-0813">Transport</keyword>
<evidence type="ECO:0000313" key="8">
    <source>
        <dbReference type="EMBL" id="HHY27427.1"/>
    </source>
</evidence>
<feature type="domain" description="Citrate transporter-like" evidence="7">
    <location>
        <begin position="10"/>
        <end position="292"/>
    </location>
</feature>
<protein>
    <submittedName>
        <fullName evidence="8">Sodium:proton antiporter</fullName>
    </submittedName>
</protein>
<keyword evidence="3 6" id="KW-0812">Transmembrane</keyword>
<evidence type="ECO:0000256" key="1">
    <source>
        <dbReference type="ARBA" id="ARBA00004141"/>
    </source>
</evidence>
<feature type="transmembrane region" description="Helical" evidence="6">
    <location>
        <begin position="138"/>
        <end position="158"/>
    </location>
</feature>
<reference evidence="8 9" key="1">
    <citation type="journal article" date="2020" name="Biotechnol. Biofuels">
        <title>New insights from the biogas microbiome by comprehensive genome-resolved metagenomics of nearly 1600 species originating from multiple anaerobic digesters.</title>
        <authorList>
            <person name="Campanaro S."/>
            <person name="Treu L."/>
            <person name="Rodriguez-R L.M."/>
            <person name="Kovalovszki A."/>
            <person name="Ziels R.M."/>
            <person name="Maus I."/>
            <person name="Zhu X."/>
            <person name="Kougias P.G."/>
            <person name="Basile A."/>
            <person name="Luo G."/>
            <person name="Schluter A."/>
            <person name="Konstantinidis K.T."/>
            <person name="Angelidaki I."/>
        </authorList>
    </citation>
    <scope>NUCLEOTIDE SEQUENCE [LARGE SCALE GENOMIC DNA]</scope>
    <source>
        <strain evidence="8">AS05jafATM_4</strain>
    </source>
</reference>
<accession>A0A7C7D6G8</accession>
<dbReference type="Pfam" id="PF03600">
    <property type="entry name" value="CitMHS"/>
    <property type="match status" value="1"/>
</dbReference>
<dbReference type="InterPro" id="IPR004680">
    <property type="entry name" value="Cit_transptr-like_dom"/>
</dbReference>
<keyword evidence="5 6" id="KW-0472">Membrane</keyword>
<feature type="transmembrane region" description="Helical" evidence="6">
    <location>
        <begin position="12"/>
        <end position="30"/>
    </location>
</feature>
<evidence type="ECO:0000259" key="7">
    <source>
        <dbReference type="Pfam" id="PF03600"/>
    </source>
</evidence>
<dbReference type="AlphaFoldDB" id="A0A7C7D6G8"/>
<proteinExistence type="predicted"/>
<evidence type="ECO:0000256" key="4">
    <source>
        <dbReference type="ARBA" id="ARBA00022989"/>
    </source>
</evidence>
<evidence type="ECO:0000256" key="2">
    <source>
        <dbReference type="ARBA" id="ARBA00022448"/>
    </source>
</evidence>
<dbReference type="EMBL" id="DUTF01000256">
    <property type="protein sequence ID" value="HHY27427.1"/>
    <property type="molecule type" value="Genomic_DNA"/>
</dbReference>
<dbReference type="GO" id="GO:0055085">
    <property type="term" value="P:transmembrane transport"/>
    <property type="evidence" value="ECO:0007669"/>
    <property type="project" value="InterPro"/>
</dbReference>
<feature type="transmembrane region" description="Helical" evidence="6">
    <location>
        <begin position="255"/>
        <end position="276"/>
    </location>
</feature>
<feature type="transmembrane region" description="Helical" evidence="6">
    <location>
        <begin position="178"/>
        <end position="205"/>
    </location>
</feature>
<dbReference type="GO" id="GO:0016020">
    <property type="term" value="C:membrane"/>
    <property type="evidence" value="ECO:0007669"/>
    <property type="project" value="UniProtKB-SubCell"/>
</dbReference>
<feature type="transmembrane region" description="Helical" evidence="6">
    <location>
        <begin position="333"/>
        <end position="354"/>
    </location>
</feature>
<evidence type="ECO:0000256" key="3">
    <source>
        <dbReference type="ARBA" id="ARBA00022692"/>
    </source>
</evidence>
<comment type="caution">
    <text evidence="8">The sequence shown here is derived from an EMBL/GenBank/DDBJ whole genome shotgun (WGS) entry which is preliminary data.</text>
</comment>
<evidence type="ECO:0000313" key="9">
    <source>
        <dbReference type="Proteomes" id="UP000553059"/>
    </source>
</evidence>
<name>A0A7C7D6G8_9FIRM</name>
<keyword evidence="4 6" id="KW-1133">Transmembrane helix</keyword>
<feature type="transmembrane region" description="Helical" evidence="6">
    <location>
        <begin position="226"/>
        <end position="243"/>
    </location>
</feature>
<comment type="subcellular location">
    <subcellularLocation>
        <location evidence="1">Membrane</location>
        <topology evidence="1">Multi-pass membrane protein</topology>
    </subcellularLocation>
</comment>
<evidence type="ECO:0000256" key="5">
    <source>
        <dbReference type="ARBA" id="ARBA00023136"/>
    </source>
</evidence>
<dbReference type="Proteomes" id="UP000553059">
    <property type="component" value="Unassembled WGS sequence"/>
</dbReference>
<evidence type="ECO:0000256" key="6">
    <source>
        <dbReference type="SAM" id="Phobius"/>
    </source>
</evidence>
<feature type="transmembrane region" description="Helical" evidence="6">
    <location>
        <begin position="297"/>
        <end position="321"/>
    </location>
</feature>
<organism evidence="8 9">
    <name type="scientific">Desulfitobacterium dehalogenans</name>
    <dbReference type="NCBI Taxonomy" id="36854"/>
    <lineage>
        <taxon>Bacteria</taxon>
        <taxon>Bacillati</taxon>
        <taxon>Bacillota</taxon>
        <taxon>Clostridia</taxon>
        <taxon>Eubacteriales</taxon>
        <taxon>Desulfitobacteriaceae</taxon>
        <taxon>Desulfitobacterium</taxon>
    </lineage>
</organism>
<feature type="transmembrane region" description="Helical" evidence="6">
    <location>
        <begin position="50"/>
        <end position="83"/>
    </location>
</feature>
<gene>
    <name evidence="8" type="ORF">GX523_11930</name>
</gene>